<dbReference type="PROSITE" id="PS51421">
    <property type="entry name" value="RAS"/>
    <property type="match status" value="1"/>
</dbReference>
<dbReference type="Pfam" id="PF00071">
    <property type="entry name" value="Ras"/>
    <property type="match status" value="1"/>
</dbReference>
<dbReference type="GO" id="GO:0005525">
    <property type="term" value="F:GTP binding"/>
    <property type="evidence" value="ECO:0007669"/>
    <property type="project" value="InterPro"/>
</dbReference>
<reference evidence="3" key="1">
    <citation type="journal article" date="2019" name="bioRxiv">
        <title>Genomics, evolutionary history and diagnostics of the Alternaria alternata species group including apple and Asian pear pathotypes.</title>
        <authorList>
            <person name="Armitage A.D."/>
            <person name="Cockerton H.M."/>
            <person name="Sreenivasaprasad S."/>
            <person name="Woodhall J.W."/>
            <person name="Lane C.R."/>
            <person name="Harrison R.J."/>
            <person name="Clarkson J.P."/>
        </authorList>
    </citation>
    <scope>NUCLEOTIDE SEQUENCE [LARGE SCALE GENOMIC DNA]</scope>
    <source>
        <strain evidence="3">FERA 1177</strain>
    </source>
</reference>
<dbReference type="Proteomes" id="UP000291422">
    <property type="component" value="Unassembled WGS sequence"/>
</dbReference>
<dbReference type="PANTHER" id="PTHR47978">
    <property type="match status" value="1"/>
</dbReference>
<dbReference type="EMBL" id="PDXD01000002">
    <property type="protein sequence ID" value="RYN81583.1"/>
    <property type="molecule type" value="Genomic_DNA"/>
</dbReference>
<dbReference type="SMART" id="SM00175">
    <property type="entry name" value="RAB"/>
    <property type="match status" value="1"/>
</dbReference>
<evidence type="ECO:0008006" key="4">
    <source>
        <dbReference type="Google" id="ProtNLM"/>
    </source>
</evidence>
<dbReference type="GO" id="GO:0003924">
    <property type="term" value="F:GTPase activity"/>
    <property type="evidence" value="ECO:0007669"/>
    <property type="project" value="InterPro"/>
</dbReference>
<dbReference type="SMART" id="SM00173">
    <property type="entry name" value="RAS"/>
    <property type="match status" value="1"/>
</dbReference>
<dbReference type="VEuPathDB" id="FungiDB:CC77DRAFT_33543"/>
<organism evidence="2 3">
    <name type="scientific">Alternaria alternata</name>
    <name type="common">Alternaria rot fungus</name>
    <name type="synonym">Torula alternata</name>
    <dbReference type="NCBI Taxonomy" id="5599"/>
    <lineage>
        <taxon>Eukaryota</taxon>
        <taxon>Fungi</taxon>
        <taxon>Dikarya</taxon>
        <taxon>Ascomycota</taxon>
        <taxon>Pezizomycotina</taxon>
        <taxon>Dothideomycetes</taxon>
        <taxon>Pleosporomycetidae</taxon>
        <taxon>Pleosporales</taxon>
        <taxon>Pleosporineae</taxon>
        <taxon>Pleosporaceae</taxon>
        <taxon>Alternaria</taxon>
        <taxon>Alternaria sect. Alternaria</taxon>
        <taxon>Alternaria alternata complex</taxon>
    </lineage>
</organism>
<evidence type="ECO:0000256" key="1">
    <source>
        <dbReference type="ARBA" id="ARBA00022741"/>
    </source>
</evidence>
<dbReference type="InterPro" id="IPR001806">
    <property type="entry name" value="Small_GTPase"/>
</dbReference>
<dbReference type="InterPro" id="IPR027417">
    <property type="entry name" value="P-loop_NTPase"/>
</dbReference>
<comment type="caution">
    <text evidence="2">The sequence shown here is derived from an EMBL/GenBank/DDBJ whole genome shotgun (WGS) entry which is preliminary data.</text>
</comment>
<dbReference type="SUPFAM" id="SSF52540">
    <property type="entry name" value="P-loop containing nucleoside triphosphate hydrolases"/>
    <property type="match status" value="1"/>
</dbReference>
<accession>A0A4Q4NQD6</accession>
<gene>
    <name evidence="2" type="ORF">AA0117_g2367</name>
</gene>
<dbReference type="Gene3D" id="3.40.50.300">
    <property type="entry name" value="P-loop containing nucleotide triphosphate hydrolases"/>
    <property type="match status" value="1"/>
</dbReference>
<dbReference type="AlphaFoldDB" id="A0A4Q4NQD6"/>
<protein>
    <recommendedName>
        <fullName evidence="4">P-loop containing nucleoside triphosphate hydrolase protein</fullName>
    </recommendedName>
</protein>
<dbReference type="PRINTS" id="PR00449">
    <property type="entry name" value="RASTRNSFRMNG"/>
</dbReference>
<evidence type="ECO:0000313" key="2">
    <source>
        <dbReference type="EMBL" id="RYN81583.1"/>
    </source>
</evidence>
<dbReference type="PROSITE" id="PS51419">
    <property type="entry name" value="RAB"/>
    <property type="match status" value="1"/>
</dbReference>
<proteinExistence type="predicted"/>
<keyword evidence="1" id="KW-0547">Nucleotide-binding</keyword>
<name>A0A4Q4NQD6_ALTAL</name>
<sequence length="231" mass="26503">MLRSKRPKEPNPLKIIIFGEELVGKTCFIDMLQFLEGKHFISHGPVDSEPLSRTISYANETWSFSFIDLNLNSDISPRYREVLHTYIASADGVVLLYDVTSLFSFDHLIQHTYLQIWQCRNTVFIKDGAEGRMQGLKKRFGCVVVGNKKDIIDRDEGKRQVKKEMADQWASSQGFRHIEISSNERKEVEDAVQALVDSVQRARRMDAKDIRDSKSDVKGWSKKIGKHVING</sequence>
<evidence type="ECO:0000313" key="3">
    <source>
        <dbReference type="Proteomes" id="UP000291422"/>
    </source>
</evidence>